<accession>A0A0E9PCU3</accession>
<name>A0A0E9PCU3_ANGAN</name>
<reference evidence="1" key="1">
    <citation type="submission" date="2014-11" db="EMBL/GenBank/DDBJ databases">
        <authorList>
            <person name="Amaro Gonzalez C."/>
        </authorList>
    </citation>
    <scope>NUCLEOTIDE SEQUENCE</scope>
</reference>
<protein>
    <submittedName>
        <fullName evidence="1">Uncharacterized protein</fullName>
    </submittedName>
</protein>
<proteinExistence type="predicted"/>
<dbReference type="AlphaFoldDB" id="A0A0E9PCU3"/>
<reference evidence="1" key="2">
    <citation type="journal article" date="2015" name="Fish Shellfish Immunol.">
        <title>Early steps in the European eel (Anguilla anguilla)-Vibrio vulnificus interaction in the gills: Role of the RtxA13 toxin.</title>
        <authorList>
            <person name="Callol A."/>
            <person name="Pajuelo D."/>
            <person name="Ebbesson L."/>
            <person name="Teles M."/>
            <person name="MacKenzie S."/>
            <person name="Amaro C."/>
        </authorList>
    </citation>
    <scope>NUCLEOTIDE SEQUENCE</scope>
</reference>
<dbReference type="EMBL" id="GBXM01106470">
    <property type="protein sequence ID" value="JAH02107.1"/>
    <property type="molecule type" value="Transcribed_RNA"/>
</dbReference>
<sequence length="34" mass="3854">MRLTLPFKSSAVSPRIEDLRGRSYNVSTTSHFIS</sequence>
<organism evidence="1">
    <name type="scientific">Anguilla anguilla</name>
    <name type="common">European freshwater eel</name>
    <name type="synonym">Muraena anguilla</name>
    <dbReference type="NCBI Taxonomy" id="7936"/>
    <lineage>
        <taxon>Eukaryota</taxon>
        <taxon>Metazoa</taxon>
        <taxon>Chordata</taxon>
        <taxon>Craniata</taxon>
        <taxon>Vertebrata</taxon>
        <taxon>Euteleostomi</taxon>
        <taxon>Actinopterygii</taxon>
        <taxon>Neopterygii</taxon>
        <taxon>Teleostei</taxon>
        <taxon>Anguilliformes</taxon>
        <taxon>Anguillidae</taxon>
        <taxon>Anguilla</taxon>
    </lineage>
</organism>
<evidence type="ECO:0000313" key="1">
    <source>
        <dbReference type="EMBL" id="JAH02107.1"/>
    </source>
</evidence>